<dbReference type="AlphaFoldDB" id="A0A3D9DJC5"/>
<comment type="caution">
    <text evidence="1">The sequence shown here is derived from an EMBL/GenBank/DDBJ whole genome shotgun (WGS) entry which is preliminary data.</text>
</comment>
<reference evidence="1 2" key="1">
    <citation type="journal article" date="2010" name="Syst. Appl. Microbiol.">
        <title>Four new species of Chryseobacterium from the rhizosphere of coastal sand dune plants, Chryseobacterium elymi sp. nov., Chryseobacterium hagamense sp. nov., Chryseobacterium lathyri sp. nov. and Chryseobacterium rhizosphaerae sp. nov.</title>
        <authorList>
            <person name="Cho S.H."/>
            <person name="Lee K.S."/>
            <person name="Shin D.S."/>
            <person name="Han J.H."/>
            <person name="Park K.S."/>
            <person name="Lee C.H."/>
            <person name="Park K.H."/>
            <person name="Kim S.B."/>
        </authorList>
    </citation>
    <scope>NUCLEOTIDE SEQUENCE [LARGE SCALE GENOMIC DNA]</scope>
    <source>
        <strain evidence="1 2">KCTC 22547</strain>
    </source>
</reference>
<evidence type="ECO:0000313" key="2">
    <source>
        <dbReference type="Proteomes" id="UP000257030"/>
    </source>
</evidence>
<name>A0A3D9DJC5_9FLAO</name>
<dbReference type="RefSeq" id="WP_116011910.1">
    <property type="nucleotide sequence ID" value="NZ_QNUH01000007.1"/>
</dbReference>
<proteinExistence type="predicted"/>
<protein>
    <submittedName>
        <fullName evidence="1">Uncharacterized protein</fullName>
    </submittedName>
</protein>
<dbReference type="Proteomes" id="UP000257030">
    <property type="component" value="Unassembled WGS sequence"/>
</dbReference>
<sequence>MKKNYINLIYYTLDEEFTKVVNNYILREKKTIIPYSKKYNSSNYKVRTYDKVCTPFLNTQLFNHE</sequence>
<dbReference type="EMBL" id="QNUH01000007">
    <property type="protein sequence ID" value="REC77941.1"/>
    <property type="molecule type" value="Genomic_DNA"/>
</dbReference>
<gene>
    <name evidence="1" type="ORF">DRF60_09730</name>
</gene>
<evidence type="ECO:0000313" key="1">
    <source>
        <dbReference type="EMBL" id="REC77941.1"/>
    </source>
</evidence>
<keyword evidence="2" id="KW-1185">Reference proteome</keyword>
<organism evidence="1 2">
    <name type="scientific">Chryseobacterium elymi</name>
    <dbReference type="NCBI Taxonomy" id="395936"/>
    <lineage>
        <taxon>Bacteria</taxon>
        <taxon>Pseudomonadati</taxon>
        <taxon>Bacteroidota</taxon>
        <taxon>Flavobacteriia</taxon>
        <taxon>Flavobacteriales</taxon>
        <taxon>Weeksellaceae</taxon>
        <taxon>Chryseobacterium group</taxon>
        <taxon>Chryseobacterium</taxon>
    </lineage>
</organism>
<accession>A0A3D9DJC5</accession>